<protein>
    <submittedName>
        <fullName evidence="1">Uncharacterized protein</fullName>
    </submittedName>
</protein>
<dbReference type="VEuPathDB" id="MicrosporidiaDB:VICG_01318"/>
<evidence type="ECO:0000313" key="2">
    <source>
        <dbReference type="Proteomes" id="UP000011082"/>
    </source>
</evidence>
<evidence type="ECO:0000313" key="1">
    <source>
        <dbReference type="EMBL" id="ELA41685.1"/>
    </source>
</evidence>
<name>L2GMH7_VITCO</name>
<organism evidence="1 2">
    <name type="scientific">Vittaforma corneae (strain ATCC 50505)</name>
    <name type="common">Microsporidian parasite</name>
    <name type="synonym">Nosema corneum</name>
    <dbReference type="NCBI Taxonomy" id="993615"/>
    <lineage>
        <taxon>Eukaryota</taxon>
        <taxon>Fungi</taxon>
        <taxon>Fungi incertae sedis</taxon>
        <taxon>Microsporidia</taxon>
        <taxon>Nosematidae</taxon>
        <taxon>Vittaforma</taxon>
    </lineage>
</organism>
<keyword evidence="2" id="KW-1185">Reference proteome</keyword>
<dbReference type="AlphaFoldDB" id="L2GMH7"/>
<dbReference type="RefSeq" id="XP_007604764.1">
    <property type="nucleotide sequence ID" value="XM_007604702.1"/>
</dbReference>
<reference evidence="2" key="1">
    <citation type="submission" date="2011-05" db="EMBL/GenBank/DDBJ databases">
        <title>The genome sequence of Vittaforma corneae strain ATCC 50505.</title>
        <authorList>
            <consortium name="The Broad Institute Genome Sequencing Platform"/>
            <person name="Cuomo C."/>
            <person name="Didier E."/>
            <person name="Bowers L."/>
            <person name="Young S.K."/>
            <person name="Zeng Q."/>
            <person name="Gargeya S."/>
            <person name="Fitzgerald M."/>
            <person name="Haas B."/>
            <person name="Abouelleil A."/>
            <person name="Alvarado L."/>
            <person name="Arachchi H.M."/>
            <person name="Berlin A."/>
            <person name="Chapman S.B."/>
            <person name="Gearin G."/>
            <person name="Goldberg J."/>
            <person name="Griggs A."/>
            <person name="Gujja S."/>
            <person name="Hansen M."/>
            <person name="Heiman D."/>
            <person name="Howarth C."/>
            <person name="Larimer J."/>
            <person name="Lui A."/>
            <person name="MacDonald P.J.P."/>
            <person name="McCowen C."/>
            <person name="Montmayeur A."/>
            <person name="Murphy C."/>
            <person name="Neiman D."/>
            <person name="Pearson M."/>
            <person name="Priest M."/>
            <person name="Roberts A."/>
            <person name="Saif S."/>
            <person name="Shea T."/>
            <person name="Sisk P."/>
            <person name="Stolte C."/>
            <person name="Sykes S."/>
            <person name="Wortman J."/>
            <person name="Nusbaum C."/>
            <person name="Birren B."/>
        </authorList>
    </citation>
    <scope>NUCLEOTIDE SEQUENCE [LARGE SCALE GENOMIC DNA]</scope>
    <source>
        <strain evidence="2">ATCC 50505</strain>
    </source>
</reference>
<gene>
    <name evidence="1" type="ORF">VICG_01318</name>
</gene>
<dbReference type="Proteomes" id="UP000011082">
    <property type="component" value="Unassembled WGS sequence"/>
</dbReference>
<sequence length="219" mass="25220">MDESGQDKFKKSTKSLSFLSINSNKLPHGHSCEHEHVHPSIHPSLSRSSSQIDFLNFAEPQNSNKLKKKSFNDLLSNCEVGCDIMMMEISENMQKSDSHVYDFQNNSNTEVQIVPKNYTESEIDLCDDTKRGLFAGNILEDRTKEKCAHYFMDDPLTFKNANSELMDHQFPTLCIECDWEDEGNVQNISNQWVVDISTEFIKNINSRHIEDSVVFQKLF</sequence>
<dbReference type="EMBL" id="JH370140">
    <property type="protein sequence ID" value="ELA41685.1"/>
    <property type="molecule type" value="Genomic_DNA"/>
</dbReference>
<accession>L2GMH7</accession>
<dbReference type="InParanoid" id="L2GMH7"/>
<dbReference type="HOGENOM" id="CLU_1262388_0_0_1"/>
<dbReference type="GeneID" id="19882029"/>
<proteinExistence type="predicted"/>